<proteinExistence type="predicted"/>
<evidence type="ECO:0000313" key="2">
    <source>
        <dbReference type="EMBL" id="MFC0517822.1"/>
    </source>
</evidence>
<keyword evidence="1" id="KW-1133">Transmembrane helix</keyword>
<dbReference type="Proteomes" id="UP001589828">
    <property type="component" value="Unassembled WGS sequence"/>
</dbReference>
<dbReference type="EMBL" id="JBHLTS010000076">
    <property type="protein sequence ID" value="MFC0517822.1"/>
    <property type="molecule type" value="Genomic_DNA"/>
</dbReference>
<evidence type="ECO:0000313" key="3">
    <source>
        <dbReference type="Proteomes" id="UP001589828"/>
    </source>
</evidence>
<feature type="transmembrane region" description="Helical" evidence="1">
    <location>
        <begin position="20"/>
        <end position="40"/>
    </location>
</feature>
<keyword evidence="1" id="KW-0812">Transmembrane</keyword>
<name>A0ABV6LEB9_9SPHI</name>
<keyword evidence="3" id="KW-1185">Reference proteome</keyword>
<reference evidence="2 3" key="1">
    <citation type="submission" date="2024-09" db="EMBL/GenBank/DDBJ databases">
        <authorList>
            <person name="Sun Q."/>
            <person name="Mori K."/>
        </authorList>
    </citation>
    <scope>NUCLEOTIDE SEQUENCE [LARGE SCALE GENOMIC DNA]</scope>
    <source>
        <strain evidence="2 3">NCAIM B.02415</strain>
    </source>
</reference>
<dbReference type="RefSeq" id="WP_377025557.1">
    <property type="nucleotide sequence ID" value="NZ_JBHLTS010000076.1"/>
</dbReference>
<gene>
    <name evidence="2" type="ORF">ACFFGT_26655</name>
</gene>
<evidence type="ECO:0000256" key="1">
    <source>
        <dbReference type="SAM" id="Phobius"/>
    </source>
</evidence>
<protein>
    <submittedName>
        <fullName evidence="2">DUF3592 domain-containing protein</fullName>
    </submittedName>
</protein>
<feature type="transmembrane region" description="Helical" evidence="1">
    <location>
        <begin position="128"/>
        <end position="150"/>
    </location>
</feature>
<keyword evidence="1" id="KW-0472">Membrane</keyword>
<sequence length="151" mass="16481">MIIDILLYSNHSTSSSNPTITALVLGVIGAVLTLVGAIMYDRRKKLMKTGIQVEGIVFSIEHEVSSNDSMGLYYPVIRYLTLQNEWITKKYDIGISGSSAYKEGDSVVVIYDPNENSVFTLNDTTSKIIPLVFLLIGGAMLVGAIVVYAVK</sequence>
<accession>A0ABV6LEB9</accession>
<comment type="caution">
    <text evidence="2">The sequence shown here is derived from an EMBL/GenBank/DDBJ whole genome shotgun (WGS) entry which is preliminary data.</text>
</comment>
<organism evidence="2 3">
    <name type="scientific">Mucilaginibacter angelicae</name>
    <dbReference type="NCBI Taxonomy" id="869718"/>
    <lineage>
        <taxon>Bacteria</taxon>
        <taxon>Pseudomonadati</taxon>
        <taxon>Bacteroidota</taxon>
        <taxon>Sphingobacteriia</taxon>
        <taxon>Sphingobacteriales</taxon>
        <taxon>Sphingobacteriaceae</taxon>
        <taxon>Mucilaginibacter</taxon>
    </lineage>
</organism>